<name>A0ABW2SYT4_9ACTN</name>
<organism evidence="1 2">
    <name type="scientific">Streptosporangium amethystogenes subsp. fukuiense</name>
    <dbReference type="NCBI Taxonomy" id="698418"/>
    <lineage>
        <taxon>Bacteria</taxon>
        <taxon>Bacillati</taxon>
        <taxon>Actinomycetota</taxon>
        <taxon>Actinomycetes</taxon>
        <taxon>Streptosporangiales</taxon>
        <taxon>Streptosporangiaceae</taxon>
        <taxon>Streptosporangium</taxon>
    </lineage>
</organism>
<protein>
    <submittedName>
        <fullName evidence="1">Uncharacterized protein</fullName>
    </submittedName>
</protein>
<dbReference type="Proteomes" id="UP001596514">
    <property type="component" value="Unassembled WGS sequence"/>
</dbReference>
<keyword evidence="2" id="KW-1185">Reference proteome</keyword>
<gene>
    <name evidence="1" type="ORF">ACFQVD_15510</name>
</gene>
<comment type="caution">
    <text evidence="1">The sequence shown here is derived from an EMBL/GenBank/DDBJ whole genome shotgun (WGS) entry which is preliminary data.</text>
</comment>
<accession>A0ABW2SYT4</accession>
<dbReference type="EMBL" id="JBHTEE010000001">
    <property type="protein sequence ID" value="MFC7601500.1"/>
    <property type="molecule type" value="Genomic_DNA"/>
</dbReference>
<evidence type="ECO:0000313" key="2">
    <source>
        <dbReference type="Proteomes" id="UP001596514"/>
    </source>
</evidence>
<reference evidence="2" key="1">
    <citation type="journal article" date="2019" name="Int. J. Syst. Evol. Microbiol.">
        <title>The Global Catalogue of Microorganisms (GCM) 10K type strain sequencing project: providing services to taxonomists for standard genome sequencing and annotation.</title>
        <authorList>
            <consortium name="The Broad Institute Genomics Platform"/>
            <consortium name="The Broad Institute Genome Sequencing Center for Infectious Disease"/>
            <person name="Wu L."/>
            <person name="Ma J."/>
        </authorList>
    </citation>
    <scope>NUCLEOTIDE SEQUENCE [LARGE SCALE GENOMIC DNA]</scope>
    <source>
        <strain evidence="2">JCM 10083</strain>
    </source>
</reference>
<sequence length="123" mass="12686">MVNAPLHVQAEECSDATAEKHAGALGAVQQLLKVEGVHSYAVHTIGLKLSGEEGRPILLGKPKLYAPELVVCGGAGSVTATVTMGARSGCYLVSLRDGPDLQTVREPQQVANLILTARPGSGS</sequence>
<evidence type="ECO:0000313" key="1">
    <source>
        <dbReference type="EMBL" id="MFC7601500.1"/>
    </source>
</evidence>
<proteinExistence type="predicted"/>
<dbReference type="RefSeq" id="WP_386368545.1">
    <property type="nucleotide sequence ID" value="NZ_JBHTEE010000001.1"/>
</dbReference>